<dbReference type="AlphaFoldDB" id="A0AAN9TLY4"/>
<keyword evidence="3" id="KW-1185">Reference proteome</keyword>
<sequence length="203" mass="23352">MEGRTGTRRTFRAGRRRRRRRRRGNAEKKGSAAVDCDHLRRKMKIDGRGGHLSGFGNGRARTDNRHRIVGRAYGPRKQTAPQQQQLRYDFTAACPVSYTMCRLQSAVGRPSYGYSPMPYSYSLSPPRLHRREDKIKFKIATPAVDRSRAERRANANGWAERDEQKTRHSTLQTADCRLKIGTRLGRGLPSSRRSREKKQIVDE</sequence>
<feature type="compositionally biased region" description="Basic residues" evidence="1">
    <location>
        <begin position="1"/>
        <end position="23"/>
    </location>
</feature>
<comment type="caution">
    <text evidence="2">The sequence shown here is derived from an EMBL/GenBank/DDBJ whole genome shotgun (WGS) entry which is preliminary data.</text>
</comment>
<evidence type="ECO:0000313" key="3">
    <source>
        <dbReference type="Proteomes" id="UP001367676"/>
    </source>
</evidence>
<evidence type="ECO:0000256" key="1">
    <source>
        <dbReference type="SAM" id="MobiDB-lite"/>
    </source>
</evidence>
<protein>
    <submittedName>
        <fullName evidence="2">Uncharacterized protein</fullName>
    </submittedName>
</protein>
<accession>A0AAN9TLY4</accession>
<feature type="compositionally biased region" description="Basic and acidic residues" evidence="1">
    <location>
        <begin position="24"/>
        <end position="33"/>
    </location>
</feature>
<feature type="region of interest" description="Disordered" evidence="1">
    <location>
        <begin position="146"/>
        <end position="203"/>
    </location>
</feature>
<gene>
    <name evidence="2" type="ORF">V9T40_000191</name>
</gene>
<evidence type="ECO:0000313" key="2">
    <source>
        <dbReference type="EMBL" id="KAK7579562.1"/>
    </source>
</evidence>
<feature type="compositionally biased region" description="Basic and acidic residues" evidence="1">
    <location>
        <begin position="146"/>
        <end position="166"/>
    </location>
</feature>
<dbReference type="Proteomes" id="UP001367676">
    <property type="component" value="Unassembled WGS sequence"/>
</dbReference>
<dbReference type="EMBL" id="JBBCAQ010000034">
    <property type="protein sequence ID" value="KAK7579562.1"/>
    <property type="molecule type" value="Genomic_DNA"/>
</dbReference>
<feature type="region of interest" description="Disordered" evidence="1">
    <location>
        <begin position="1"/>
        <end position="33"/>
    </location>
</feature>
<reference evidence="2 3" key="1">
    <citation type="submission" date="2024-03" db="EMBL/GenBank/DDBJ databases">
        <title>Adaptation during the transition from Ophiocordyceps entomopathogen to insect associate is accompanied by gene loss and intensified selection.</title>
        <authorList>
            <person name="Ward C.M."/>
            <person name="Onetto C.A."/>
            <person name="Borneman A.R."/>
        </authorList>
    </citation>
    <scope>NUCLEOTIDE SEQUENCE [LARGE SCALE GENOMIC DNA]</scope>
    <source>
        <strain evidence="2">AWRI1</strain>
        <tissue evidence="2">Single Adult Female</tissue>
    </source>
</reference>
<organism evidence="2 3">
    <name type="scientific">Parthenolecanium corni</name>
    <dbReference type="NCBI Taxonomy" id="536013"/>
    <lineage>
        <taxon>Eukaryota</taxon>
        <taxon>Metazoa</taxon>
        <taxon>Ecdysozoa</taxon>
        <taxon>Arthropoda</taxon>
        <taxon>Hexapoda</taxon>
        <taxon>Insecta</taxon>
        <taxon>Pterygota</taxon>
        <taxon>Neoptera</taxon>
        <taxon>Paraneoptera</taxon>
        <taxon>Hemiptera</taxon>
        <taxon>Sternorrhyncha</taxon>
        <taxon>Coccoidea</taxon>
        <taxon>Coccidae</taxon>
        <taxon>Parthenolecanium</taxon>
    </lineage>
</organism>
<name>A0AAN9TLY4_9HEMI</name>
<proteinExistence type="predicted"/>